<dbReference type="InterPro" id="IPR036388">
    <property type="entry name" value="WH-like_DNA-bd_sf"/>
</dbReference>
<sequence length="315" mass="35416">MLGIKGVPPAPAHQLPSPLPSPLSSVPTSPKGGNIVGANINTNITASSPYPTDNANDASLSCHRRPKATPHKSISNTSNQVKNYPDMTNDEQPNDTTLRLDYYQDLINNPKNYYEQVLKQFRSSVAASPTTRKLQKNSTTLKRDTVSTTTSTTSNTVTAASVVEFSHKDLPEELQDLDIYSIDLEGSKWKDTQGAVKVEWRKGLPLELPTHLDGYSLLTTEEIHTCQTLRFLPCQYLFIKRVLLSAVKEKWFRKVDVQGWFRMDVNKSAKVYDWFVSLGWLPGDIDEWRSTHDDRKPPPRIPAKKRPQTVARTPT</sequence>
<comment type="caution">
    <text evidence="2">The sequence shown here is derived from an EMBL/GenBank/DDBJ whole genome shotgun (WGS) entry which is preliminary data.</text>
</comment>
<accession>A0A507BTP0</accession>
<proteinExistence type="predicted"/>
<dbReference type="OrthoDB" id="5598695at2759"/>
<organism evidence="2 3">
    <name type="scientific">Synchytrium microbalum</name>
    <dbReference type="NCBI Taxonomy" id="1806994"/>
    <lineage>
        <taxon>Eukaryota</taxon>
        <taxon>Fungi</taxon>
        <taxon>Fungi incertae sedis</taxon>
        <taxon>Chytridiomycota</taxon>
        <taxon>Chytridiomycota incertae sedis</taxon>
        <taxon>Chytridiomycetes</taxon>
        <taxon>Synchytriales</taxon>
        <taxon>Synchytriaceae</taxon>
        <taxon>Synchytrium</taxon>
    </lineage>
</organism>
<dbReference type="FunFam" id="1.10.10.10:FF:000087">
    <property type="entry name" value="Transcriptional adapter 2"/>
    <property type="match status" value="1"/>
</dbReference>
<gene>
    <name evidence="2" type="ORF">SmJEL517_g05997</name>
</gene>
<keyword evidence="3" id="KW-1185">Reference proteome</keyword>
<evidence type="ECO:0000313" key="3">
    <source>
        <dbReference type="Proteomes" id="UP000319731"/>
    </source>
</evidence>
<evidence type="ECO:0008006" key="4">
    <source>
        <dbReference type="Google" id="ProtNLM"/>
    </source>
</evidence>
<dbReference type="AlphaFoldDB" id="A0A507BTP0"/>
<feature type="region of interest" description="Disordered" evidence="1">
    <location>
        <begin position="63"/>
        <end position="93"/>
    </location>
</feature>
<dbReference type="Proteomes" id="UP000319731">
    <property type="component" value="Unassembled WGS sequence"/>
</dbReference>
<dbReference type="EMBL" id="QEAO01000070">
    <property type="protein sequence ID" value="TPX30439.1"/>
    <property type="molecule type" value="Genomic_DNA"/>
</dbReference>
<feature type="compositionally biased region" description="Low complexity" evidence="1">
    <location>
        <begin position="12"/>
        <end position="30"/>
    </location>
</feature>
<dbReference type="RefSeq" id="XP_031022102.1">
    <property type="nucleotide sequence ID" value="XM_031171923.1"/>
</dbReference>
<feature type="region of interest" description="Disordered" evidence="1">
    <location>
        <begin position="1"/>
        <end position="32"/>
    </location>
</feature>
<name>A0A507BTP0_9FUNG</name>
<reference evidence="2 3" key="1">
    <citation type="journal article" date="2019" name="Sci. Rep.">
        <title>Comparative genomics of chytrid fungi reveal insights into the obligate biotrophic and pathogenic lifestyle of Synchytrium endobioticum.</title>
        <authorList>
            <person name="van de Vossenberg B.T.L.H."/>
            <person name="Warris S."/>
            <person name="Nguyen H.D.T."/>
            <person name="van Gent-Pelzer M.P.E."/>
            <person name="Joly D.L."/>
            <person name="van de Geest H.C."/>
            <person name="Bonants P.J.M."/>
            <person name="Smith D.S."/>
            <person name="Levesque C.A."/>
            <person name="van der Lee T.A.J."/>
        </authorList>
    </citation>
    <scope>NUCLEOTIDE SEQUENCE [LARGE SCALE GENOMIC DNA]</scope>
    <source>
        <strain evidence="2 3">JEL517</strain>
    </source>
</reference>
<dbReference type="STRING" id="1806994.A0A507BTP0"/>
<feature type="region of interest" description="Disordered" evidence="1">
    <location>
        <begin position="289"/>
        <end position="315"/>
    </location>
</feature>
<dbReference type="GeneID" id="42007220"/>
<evidence type="ECO:0000256" key="1">
    <source>
        <dbReference type="SAM" id="MobiDB-lite"/>
    </source>
</evidence>
<protein>
    <recommendedName>
        <fullName evidence="4">SWIRM domain-containing protein</fullName>
    </recommendedName>
</protein>
<evidence type="ECO:0000313" key="2">
    <source>
        <dbReference type="EMBL" id="TPX30439.1"/>
    </source>
</evidence>
<dbReference type="Gene3D" id="1.10.10.10">
    <property type="entry name" value="Winged helix-like DNA-binding domain superfamily/Winged helix DNA-binding domain"/>
    <property type="match status" value="1"/>
</dbReference>
<feature type="compositionally biased region" description="Polar residues" evidence="1">
    <location>
        <begin position="72"/>
        <end position="82"/>
    </location>
</feature>
<dbReference type="SUPFAM" id="SSF46689">
    <property type="entry name" value="Homeodomain-like"/>
    <property type="match status" value="1"/>
</dbReference>
<dbReference type="InterPro" id="IPR009057">
    <property type="entry name" value="Homeodomain-like_sf"/>
</dbReference>